<comment type="catalytic activity">
    <reaction evidence="1">
        <text>beta-D-GlcNAc-(1-&gt;4)-Mur2Ac(oyl-L-Ala-gamma-D-Glu-L-Lys-D-Ala-D-Ala)-di-trans,octa-cis-undecaprenyl diphosphate + ATP = beta-D-GlcNAc-(1-&gt;4)-Mur2Ac(oyl-L-Ala-gamma-D-O-P-Glu-L-Lys-D-Ala-D-Ala)-di-trans,octa-cis-undecaprenyl diphosphate + ADP</text>
        <dbReference type="Rhea" id="RHEA:59488"/>
        <dbReference type="ChEBI" id="CHEBI:30616"/>
        <dbReference type="ChEBI" id="CHEBI:60033"/>
        <dbReference type="ChEBI" id="CHEBI:143132"/>
        <dbReference type="ChEBI" id="CHEBI:456216"/>
    </reaction>
</comment>
<keyword evidence="5" id="KW-1185">Reference proteome</keyword>
<feature type="domain" description="Mur ligase central" evidence="2">
    <location>
        <begin position="58"/>
        <end position="263"/>
    </location>
</feature>
<feature type="active site" evidence="1">
    <location>
        <position position="335"/>
    </location>
</feature>
<reference evidence="4 5" key="1">
    <citation type="submission" date="2024-10" db="EMBL/GenBank/DDBJ databases">
        <title>The Natural Products Discovery Center: Release of the First 8490 Sequenced Strains for Exploring Actinobacteria Biosynthetic Diversity.</title>
        <authorList>
            <person name="Kalkreuter E."/>
            <person name="Kautsar S.A."/>
            <person name="Yang D."/>
            <person name="Bader C.D."/>
            <person name="Teijaro C.N."/>
            <person name="Fluegel L."/>
            <person name="Davis C.M."/>
            <person name="Simpson J.R."/>
            <person name="Lauterbach L."/>
            <person name="Steele A.D."/>
            <person name="Gui C."/>
            <person name="Meng S."/>
            <person name="Li G."/>
            <person name="Viehrig K."/>
            <person name="Ye F."/>
            <person name="Su P."/>
            <person name="Kiefer A.F."/>
            <person name="Nichols A."/>
            <person name="Cepeda A.J."/>
            <person name="Yan W."/>
            <person name="Fan B."/>
            <person name="Jiang Y."/>
            <person name="Adhikari A."/>
            <person name="Zheng C.-J."/>
            <person name="Schuster L."/>
            <person name="Cowan T.M."/>
            <person name="Smanski M.J."/>
            <person name="Chevrette M.G."/>
            <person name="De Carvalho L.P.S."/>
            <person name="Shen B."/>
        </authorList>
    </citation>
    <scope>NUCLEOTIDE SEQUENCE [LARGE SCALE GENOMIC DNA]</scope>
    <source>
        <strain evidence="4 5">NPDC004119</strain>
    </source>
</reference>
<comment type="pathway">
    <text evidence="1">Cell wall biogenesis; peptidoglycan biosynthesis.</text>
</comment>
<name>A0ABW6PBT7_9NOCA</name>
<dbReference type="Pfam" id="PF08353">
    <property type="entry name" value="MurT_C"/>
    <property type="match status" value="1"/>
</dbReference>
<evidence type="ECO:0000259" key="2">
    <source>
        <dbReference type="Pfam" id="PF08245"/>
    </source>
</evidence>
<keyword evidence="1" id="KW-0067">ATP-binding</keyword>
<dbReference type="InterPro" id="IPR043703">
    <property type="entry name" value="Lipid_II_synth_MurT"/>
</dbReference>
<keyword evidence="1" id="KW-0961">Cell wall biogenesis/degradation</keyword>
<comment type="caution">
    <text evidence="4">The sequence shown here is derived from an EMBL/GenBank/DDBJ whole genome shotgun (WGS) entry which is preliminary data.</text>
</comment>
<evidence type="ECO:0000256" key="1">
    <source>
        <dbReference type="HAMAP-Rule" id="MF_02214"/>
    </source>
</evidence>
<comment type="subunit">
    <text evidence="1">Forms a heterodimer with GatD.</text>
</comment>
<dbReference type="RefSeq" id="WP_387400097.1">
    <property type="nucleotide sequence ID" value="NZ_JBIAMT010000006.1"/>
</dbReference>
<keyword evidence="1" id="KW-0573">Peptidoglycan synthesis</keyword>
<dbReference type="InterPro" id="IPR013564">
    <property type="entry name" value="MurT_C"/>
</dbReference>
<feature type="domain" description="Lipid II isoglutaminyl synthase (glutamine-hydrolyzing) subunit MurT C-terminal" evidence="3">
    <location>
        <begin position="301"/>
        <end position="399"/>
    </location>
</feature>
<dbReference type="Gene3D" id="3.40.1190.10">
    <property type="entry name" value="Mur-like, catalytic domain"/>
    <property type="match status" value="1"/>
</dbReference>
<dbReference type="EMBL" id="JBIAMT010000006">
    <property type="protein sequence ID" value="MFF0500615.1"/>
    <property type="molecule type" value="Genomic_DNA"/>
</dbReference>
<comment type="catalytic activity">
    <reaction evidence="1">
        <text>beta-D-GlcNAc-(1-&gt;4)-Mur2Ac(oyl-L-Ala-gamma-D-O-P-Glu-L-Lys-D-Ala-D-Ala)-di-trans,octa-cis-undecaprenyl diphosphate + NH4(+) = beta-D-GlcNAc-(1-&gt;4)-Mur2Ac(oyl-L-Ala-D-isoglutaminyl-L-Lys-D-Ala-D-Ala)-di-trans,octa-cis-undecaprenyl diphosphate + phosphate + H(+)</text>
        <dbReference type="Rhea" id="RHEA:57932"/>
        <dbReference type="ChEBI" id="CHEBI:15378"/>
        <dbReference type="ChEBI" id="CHEBI:28938"/>
        <dbReference type="ChEBI" id="CHEBI:43474"/>
        <dbReference type="ChEBI" id="CHEBI:62233"/>
        <dbReference type="ChEBI" id="CHEBI:143132"/>
    </reaction>
</comment>
<comment type="caution">
    <text evidence="1">Lacks conserved residue(s) required for the propagation of feature annotation.</text>
</comment>
<evidence type="ECO:0000313" key="5">
    <source>
        <dbReference type="Proteomes" id="UP001601442"/>
    </source>
</evidence>
<keyword evidence="1 4" id="KW-0436">Ligase</keyword>
<dbReference type="HAMAP" id="MF_02214">
    <property type="entry name" value="Lipid_II_synth_MurT"/>
    <property type="match status" value="1"/>
</dbReference>
<proteinExistence type="inferred from homology"/>
<comment type="similarity">
    <text evidence="1">Belongs to the MurCDEF family. MurT subfamily.</text>
</comment>
<keyword evidence="1" id="KW-0479">Metal-binding</keyword>
<dbReference type="PANTHER" id="PTHR23135">
    <property type="entry name" value="MUR LIGASE FAMILY MEMBER"/>
    <property type="match status" value="1"/>
</dbReference>
<sequence>MADISVRGRLALRAAAAASWASQKAGRGKGSMIGGLIALQIAPDIMTQLGRDRRTVLVTGTNGKSTTTRMTAAALAELGRVVTQADGANMDAGIVAALSVDRAAPLAAIEVDELHLPHVADALNPAAVVLLNLSRDQLDRVGEINMIERKLREGMARHPDTVLIANCDDVLITSIAYDHPNVVWVSAGSGWAVDATSCPRSGEPILWEGNHWRSTGADFHRPDPQWWVDAEYLCGPDGLKLPLHLALPGRANRGNAAQAVAAAVALGGRAETAAQAAGTVREIAGRYRTVQVGEHSARLLLAKNPAGWQEALSMIDPDATGLVIAVNGQVPDGEDLSWLWDVRFEHFEGTQVVAAGERATDLGVRLTYAGVEHTTVPNPLRAIASCPPGRVEVLANYTAFRDLNRDLDGNH</sequence>
<dbReference type="SUPFAM" id="SSF53623">
    <property type="entry name" value="MurD-like peptide ligases, catalytic domain"/>
    <property type="match status" value="1"/>
</dbReference>
<dbReference type="Proteomes" id="UP001601442">
    <property type="component" value="Unassembled WGS sequence"/>
</dbReference>
<protein>
    <recommendedName>
        <fullName evidence="1">Lipid II isoglutaminyl synthase (glutamine-hydrolyzing) subunit MurT</fullName>
        <ecNumber evidence="1">6.3.5.13</ecNumber>
    </recommendedName>
</protein>
<keyword evidence="1" id="KW-0133">Cell shape</keyword>
<evidence type="ECO:0000313" key="4">
    <source>
        <dbReference type="EMBL" id="MFF0500615.1"/>
    </source>
</evidence>
<dbReference type="InterPro" id="IPR013221">
    <property type="entry name" value="Mur_ligase_cen"/>
</dbReference>
<organism evidence="4 5">
    <name type="scientific">Nocardia aobensis</name>
    <dbReference type="NCBI Taxonomy" id="257277"/>
    <lineage>
        <taxon>Bacteria</taxon>
        <taxon>Bacillati</taxon>
        <taxon>Actinomycetota</taxon>
        <taxon>Actinomycetes</taxon>
        <taxon>Mycobacteriales</taxon>
        <taxon>Nocardiaceae</taxon>
        <taxon>Nocardia</taxon>
    </lineage>
</organism>
<dbReference type="GO" id="GO:0016874">
    <property type="term" value="F:ligase activity"/>
    <property type="evidence" value="ECO:0007669"/>
    <property type="project" value="UniProtKB-KW"/>
</dbReference>
<accession>A0ABW6PBT7</accession>
<evidence type="ECO:0000259" key="3">
    <source>
        <dbReference type="Pfam" id="PF08353"/>
    </source>
</evidence>
<keyword evidence="1" id="KW-0547">Nucleotide-binding</keyword>
<dbReference type="EC" id="6.3.5.13" evidence="1"/>
<dbReference type="Pfam" id="PF08245">
    <property type="entry name" value="Mur_ligase_M"/>
    <property type="match status" value="1"/>
</dbReference>
<dbReference type="PANTHER" id="PTHR23135:SF7">
    <property type="entry name" value="LIPID II ISOGLUTAMINYL SYNTHASE (GLUTAMINE-HYDROLYZING) SUBUNIT MURT"/>
    <property type="match status" value="1"/>
</dbReference>
<gene>
    <name evidence="1" type="primary">murT</name>
    <name evidence="4" type="ORF">ACFYU5_29750</name>
</gene>
<comment type="catalytic activity">
    <reaction evidence="1">
        <text>beta-D-GlcNAc-(1-&gt;4)-Mur2Ac(oyl-L-Ala-gamma-D-Glu-L-Lys-D-Ala-D-Ala)-di-trans,octa-cis-undecaprenyl diphosphate + L-glutamine + ATP + H2O = beta-D-GlcNAc-(1-&gt;4)-Mur2Ac(oyl-L-Ala-D-isoglutaminyl-L-Lys-D-Ala-D-Ala)-di-trans,octa-cis-undecaprenyl diphosphate + L-glutamate + ADP + phosphate + H(+)</text>
        <dbReference type="Rhea" id="RHEA:57928"/>
        <dbReference type="ChEBI" id="CHEBI:15377"/>
        <dbReference type="ChEBI" id="CHEBI:15378"/>
        <dbReference type="ChEBI" id="CHEBI:29985"/>
        <dbReference type="ChEBI" id="CHEBI:30616"/>
        <dbReference type="ChEBI" id="CHEBI:43474"/>
        <dbReference type="ChEBI" id="CHEBI:58359"/>
        <dbReference type="ChEBI" id="CHEBI:60033"/>
        <dbReference type="ChEBI" id="CHEBI:62233"/>
        <dbReference type="ChEBI" id="CHEBI:456216"/>
        <dbReference type="EC" id="6.3.5.13"/>
    </reaction>
</comment>
<dbReference type="InterPro" id="IPR036565">
    <property type="entry name" value="Mur-like_cat_sf"/>
</dbReference>
<comment type="function">
    <text evidence="1">The lipid II isoglutaminyl synthase complex catalyzes the formation of alpha-D-isoglutamine in the cell wall lipid II stem peptide. The MurT subunit catalyzes the ATP-dependent amidation of D-glutamate residue of lipid II, converting it to an isoglutamine residue.</text>
</comment>